<dbReference type="InterPro" id="IPR026755">
    <property type="entry name" value="Fam221a/b"/>
</dbReference>
<protein>
    <recommendedName>
        <fullName evidence="2">Protein FAM221A</fullName>
    </recommendedName>
</protein>
<comment type="similarity">
    <text evidence="1">Belongs to the FAM221 family.</text>
</comment>
<reference evidence="5 7" key="2">
    <citation type="submission" date="2018-03" db="EMBL/GenBank/DDBJ databases">
        <authorList>
            <person name="Fogelqvist J."/>
        </authorList>
    </citation>
    <scope>NUCLEOTIDE SEQUENCE [LARGE SCALE GENOMIC DNA]</scope>
</reference>
<gene>
    <name evidence="4" type="ORF">PBRA_002171</name>
    <name evidence="5" type="ORF">PLBR_LOCUS380</name>
</gene>
<evidence type="ECO:0000313" key="6">
    <source>
        <dbReference type="Proteomes" id="UP000039324"/>
    </source>
</evidence>
<evidence type="ECO:0000256" key="1">
    <source>
        <dbReference type="ARBA" id="ARBA00011026"/>
    </source>
</evidence>
<evidence type="ECO:0000313" key="5">
    <source>
        <dbReference type="EMBL" id="SPQ93165.1"/>
    </source>
</evidence>
<organism evidence="4 6">
    <name type="scientific">Plasmodiophora brassicae</name>
    <name type="common">Clubroot disease agent</name>
    <dbReference type="NCBI Taxonomy" id="37360"/>
    <lineage>
        <taxon>Eukaryota</taxon>
        <taxon>Sar</taxon>
        <taxon>Rhizaria</taxon>
        <taxon>Endomyxa</taxon>
        <taxon>Phytomyxea</taxon>
        <taxon>Plasmodiophorida</taxon>
        <taxon>Plasmodiophoridae</taxon>
        <taxon>Plasmodiophora</taxon>
    </lineage>
</organism>
<evidence type="ECO:0000313" key="4">
    <source>
        <dbReference type="EMBL" id="CEP01564.1"/>
    </source>
</evidence>
<dbReference type="OMA" id="HDWMATE"/>
<feature type="region of interest" description="Disordered" evidence="3">
    <location>
        <begin position="206"/>
        <end position="239"/>
    </location>
</feature>
<dbReference type="Proteomes" id="UP000290189">
    <property type="component" value="Unassembled WGS sequence"/>
</dbReference>
<keyword evidence="6" id="KW-1185">Reference proteome</keyword>
<dbReference type="STRING" id="37360.A0A0G4J2H0"/>
<dbReference type="EMBL" id="OVEO01000001">
    <property type="protein sequence ID" value="SPQ93165.1"/>
    <property type="molecule type" value="Genomic_DNA"/>
</dbReference>
<dbReference type="OrthoDB" id="10266566at2759"/>
<evidence type="ECO:0000313" key="7">
    <source>
        <dbReference type="Proteomes" id="UP000290189"/>
    </source>
</evidence>
<dbReference type="PANTHER" id="PTHR31214">
    <property type="entry name" value="PROTEIN FAM221A-RELATED"/>
    <property type="match status" value="1"/>
</dbReference>
<evidence type="ECO:0000256" key="3">
    <source>
        <dbReference type="SAM" id="MobiDB-lite"/>
    </source>
</evidence>
<feature type="compositionally biased region" description="Low complexity" evidence="3">
    <location>
        <begin position="207"/>
        <end position="216"/>
    </location>
</feature>
<proteinExistence type="inferred from homology"/>
<dbReference type="AlphaFoldDB" id="A0A0G4J2H0"/>
<geneLocation type="mitochondrion" evidence="5"/>
<keyword evidence="5" id="KW-0496">Mitochondrion</keyword>
<name>A0A0G4J2H0_PLABS</name>
<dbReference type="PANTHER" id="PTHR31214:SF2">
    <property type="entry name" value="PROTEIN FAM221A"/>
    <property type="match status" value="1"/>
</dbReference>
<dbReference type="Pfam" id="PF14753">
    <property type="entry name" value="FAM221"/>
    <property type="match status" value="1"/>
</dbReference>
<accession>A0A0G4J2H0</accession>
<dbReference type="EMBL" id="CDSF01000112">
    <property type="protein sequence ID" value="CEP01564.1"/>
    <property type="molecule type" value="Genomic_DNA"/>
</dbReference>
<dbReference type="Proteomes" id="UP000039324">
    <property type="component" value="Unassembled WGS sequence"/>
</dbReference>
<reference evidence="4 6" key="1">
    <citation type="submission" date="2015-02" db="EMBL/GenBank/DDBJ databases">
        <authorList>
            <person name="Chooi Y.-H."/>
        </authorList>
    </citation>
    <scope>NUCLEOTIDE SEQUENCE [LARGE SCALE GENOMIC DNA]</scope>
    <source>
        <strain evidence="4">E3</strain>
    </source>
</reference>
<evidence type="ECO:0000256" key="2">
    <source>
        <dbReference type="ARBA" id="ARBA00039630"/>
    </source>
</evidence>
<sequence>MSSERIVVSGSLGAHVDAYWEYRMIVGDADGGVLFTPEQYEAFKEKRLREPRLYVSWRPIGTTFECRLIGPESKCFCTHRYKSHSHESPSSTKCLVPKCICTAFDYIPVRGAQDLKCHCKHSYREHTAQERACARTRCSCQRFTSSFGCSCGRTFVDHETIIQTGEERTAEGLPTGDGPASSILGGITSMESLVDGVERMAISADQAVRPRTIAPRRAPRGQHLRAPSTHKAPNLPGSQ</sequence>